<evidence type="ECO:0008006" key="5">
    <source>
        <dbReference type="Google" id="ProtNLM"/>
    </source>
</evidence>
<feature type="transmembrane region" description="Helical" evidence="2">
    <location>
        <begin position="27"/>
        <end position="44"/>
    </location>
</feature>
<evidence type="ECO:0000313" key="4">
    <source>
        <dbReference type="Proteomes" id="UP000076154"/>
    </source>
</evidence>
<feature type="transmembrane region" description="Helical" evidence="2">
    <location>
        <begin position="169"/>
        <end position="193"/>
    </location>
</feature>
<evidence type="ECO:0000256" key="2">
    <source>
        <dbReference type="SAM" id="Phobius"/>
    </source>
</evidence>
<accession>A0A369JUP2</accession>
<feature type="transmembrane region" description="Helical" evidence="2">
    <location>
        <begin position="355"/>
        <end position="378"/>
    </location>
</feature>
<organism evidence="3 4">
    <name type="scientific">Hypsizygus marmoreus</name>
    <name type="common">White beech mushroom</name>
    <name type="synonym">Agaricus marmoreus</name>
    <dbReference type="NCBI Taxonomy" id="39966"/>
    <lineage>
        <taxon>Eukaryota</taxon>
        <taxon>Fungi</taxon>
        <taxon>Dikarya</taxon>
        <taxon>Basidiomycota</taxon>
        <taxon>Agaricomycotina</taxon>
        <taxon>Agaricomycetes</taxon>
        <taxon>Agaricomycetidae</taxon>
        <taxon>Agaricales</taxon>
        <taxon>Tricholomatineae</taxon>
        <taxon>Lyophyllaceae</taxon>
        <taxon>Hypsizygus</taxon>
    </lineage>
</organism>
<evidence type="ECO:0000256" key="1">
    <source>
        <dbReference type="SAM" id="MobiDB-lite"/>
    </source>
</evidence>
<comment type="caution">
    <text evidence="3">The sequence shown here is derived from an EMBL/GenBank/DDBJ whole genome shotgun (WGS) entry which is preliminary data.</text>
</comment>
<dbReference type="Proteomes" id="UP000076154">
    <property type="component" value="Unassembled WGS sequence"/>
</dbReference>
<feature type="transmembrane region" description="Helical" evidence="2">
    <location>
        <begin position="102"/>
        <end position="120"/>
    </location>
</feature>
<proteinExistence type="predicted"/>
<reference evidence="3" key="1">
    <citation type="submission" date="2018-04" db="EMBL/GenBank/DDBJ databases">
        <title>Whole genome sequencing of Hypsizygus marmoreus.</title>
        <authorList>
            <person name="Choi I.-G."/>
            <person name="Min B."/>
            <person name="Kim J.-G."/>
            <person name="Kim S."/>
            <person name="Oh Y.-L."/>
            <person name="Kong W.-S."/>
            <person name="Park H."/>
            <person name="Jeong J."/>
            <person name="Song E.-S."/>
        </authorList>
    </citation>
    <scope>NUCLEOTIDE SEQUENCE [LARGE SCALE GENOMIC DNA]</scope>
    <source>
        <strain evidence="3">51987-8</strain>
    </source>
</reference>
<gene>
    <name evidence="3" type="ORF">Hypma_009726</name>
</gene>
<name>A0A369JUP2_HYPMA</name>
<keyword evidence="4" id="KW-1185">Reference proteome</keyword>
<keyword evidence="2" id="KW-0472">Membrane</keyword>
<dbReference type="InParanoid" id="A0A369JUP2"/>
<feature type="transmembrane region" description="Helical" evidence="2">
    <location>
        <begin position="228"/>
        <end position="246"/>
    </location>
</feature>
<dbReference type="OrthoDB" id="3038990at2759"/>
<dbReference type="EMBL" id="LUEZ02000048">
    <property type="protein sequence ID" value="RDB23054.1"/>
    <property type="molecule type" value="Genomic_DNA"/>
</dbReference>
<keyword evidence="2" id="KW-0812">Transmembrane</keyword>
<keyword evidence="2" id="KW-1133">Transmembrane helix</keyword>
<feature type="region of interest" description="Disordered" evidence="1">
    <location>
        <begin position="302"/>
        <end position="325"/>
    </location>
</feature>
<evidence type="ECO:0000313" key="3">
    <source>
        <dbReference type="EMBL" id="RDB23054.1"/>
    </source>
</evidence>
<dbReference type="STRING" id="39966.A0A369JUP2"/>
<protein>
    <recommendedName>
        <fullName evidence="5">G-protein coupled receptors family 1 profile domain-containing protein</fullName>
    </recommendedName>
</protein>
<sequence length="382" mass="42439">MSNSSQILNPLTPLGYLSPEAGFQNKSGSYIIIGTLAALLWDIINNINLEYQLLFKYKMSLPTFAYFLSRASVLTYTLVNAIARTAPLGQHCQLTEKIQCVIYHMAFSSTALLFFLRVRAIFKENKLVVAFFFILWLSVLGTSLTIAATGGASMIGPTAYCFPRFIRPYAISSPVTFTIHDSFVFLAISWRLMTSLWGEAGRKKNVKSIIFGKYLPGFSRAILQDGQVYYLISISSNILALILTFFPEITFSHGFMFVVNCTVTHMMACIVFRRTKFGNIREDMISTRFIQSHGFVDAEGTRELPSTSVSRELRPAGSTGDSSNLRSRVHGTEIVGDGFSKAAEGGAKAKRRSRFLILVSVMLILLPLTCVFLCTRPGRPAV</sequence>
<feature type="transmembrane region" description="Helical" evidence="2">
    <location>
        <begin position="252"/>
        <end position="272"/>
    </location>
</feature>
<feature type="transmembrane region" description="Helical" evidence="2">
    <location>
        <begin position="127"/>
        <end position="149"/>
    </location>
</feature>
<feature type="transmembrane region" description="Helical" evidence="2">
    <location>
        <begin position="64"/>
        <end position="82"/>
    </location>
</feature>
<dbReference type="AlphaFoldDB" id="A0A369JUP2"/>